<evidence type="ECO:0008006" key="8">
    <source>
        <dbReference type="Google" id="ProtNLM"/>
    </source>
</evidence>
<evidence type="ECO:0000313" key="7">
    <source>
        <dbReference type="Proteomes" id="UP000176598"/>
    </source>
</evidence>
<dbReference type="Pfam" id="PF02674">
    <property type="entry name" value="Colicin_V"/>
    <property type="match status" value="1"/>
</dbReference>
<dbReference type="GO" id="GO:0009403">
    <property type="term" value="P:toxin biosynthetic process"/>
    <property type="evidence" value="ECO:0007669"/>
    <property type="project" value="InterPro"/>
</dbReference>
<reference evidence="6 7" key="1">
    <citation type="journal article" date="2016" name="Nat. Commun.">
        <title>Thousands of microbial genomes shed light on interconnected biogeochemical processes in an aquifer system.</title>
        <authorList>
            <person name="Anantharaman K."/>
            <person name="Brown C.T."/>
            <person name="Hug L.A."/>
            <person name="Sharon I."/>
            <person name="Castelle C.J."/>
            <person name="Probst A.J."/>
            <person name="Thomas B.C."/>
            <person name="Singh A."/>
            <person name="Wilkins M.J."/>
            <person name="Karaoz U."/>
            <person name="Brodie E.L."/>
            <person name="Williams K.H."/>
            <person name="Hubbard S.S."/>
            <person name="Banfield J.F."/>
        </authorList>
    </citation>
    <scope>NUCLEOTIDE SEQUENCE [LARGE SCALE GENOMIC DNA]</scope>
</reference>
<comment type="subcellular location">
    <subcellularLocation>
        <location evidence="1">Membrane</location>
        <topology evidence="1">Multi-pass membrane protein</topology>
    </subcellularLocation>
</comment>
<gene>
    <name evidence="6" type="ORF">A3F28_01990</name>
</gene>
<keyword evidence="3 5" id="KW-1133">Transmembrane helix</keyword>
<dbReference type="EMBL" id="MGEG01000057">
    <property type="protein sequence ID" value="OGL77720.1"/>
    <property type="molecule type" value="Genomic_DNA"/>
</dbReference>
<keyword evidence="2 5" id="KW-0812">Transmembrane</keyword>
<protein>
    <recommendedName>
        <fullName evidence="8">Colicin V production protein</fullName>
    </recommendedName>
</protein>
<evidence type="ECO:0000256" key="3">
    <source>
        <dbReference type="ARBA" id="ARBA00022989"/>
    </source>
</evidence>
<evidence type="ECO:0000256" key="5">
    <source>
        <dbReference type="SAM" id="Phobius"/>
    </source>
</evidence>
<sequence>MSINFYDIIILILLGGFVLFGLWFGFIHTIGSLLGTIAGAFLAGRIYEPVALWVNGVVGGSLNVERVIAFLLIFIVINRLVGFAFVIVEQIFKFISVLPFLKTIDRLLGAGLGLLEGVLVLGLTLYVSTRFPFDLALKLLDSSQIARTLLRASQLLIPLLPQALKVIRETVPQLPLPGV</sequence>
<keyword evidence="4 5" id="KW-0472">Membrane</keyword>
<evidence type="ECO:0000256" key="1">
    <source>
        <dbReference type="ARBA" id="ARBA00004141"/>
    </source>
</evidence>
<organism evidence="6 7">
    <name type="scientific">Candidatus Uhrbacteria bacterium RIFCSPHIGHO2_12_FULL_57_11</name>
    <dbReference type="NCBI Taxonomy" id="1802398"/>
    <lineage>
        <taxon>Bacteria</taxon>
        <taxon>Candidatus Uhriibacteriota</taxon>
    </lineage>
</organism>
<feature type="transmembrane region" description="Helical" evidence="5">
    <location>
        <begin position="107"/>
        <end position="127"/>
    </location>
</feature>
<name>A0A1F7UHE5_9BACT</name>
<proteinExistence type="predicted"/>
<dbReference type="PANTHER" id="PTHR37306">
    <property type="entry name" value="COLICIN V PRODUCTION PROTEIN"/>
    <property type="match status" value="1"/>
</dbReference>
<comment type="caution">
    <text evidence="6">The sequence shown here is derived from an EMBL/GenBank/DDBJ whole genome shotgun (WGS) entry which is preliminary data.</text>
</comment>
<evidence type="ECO:0000256" key="4">
    <source>
        <dbReference type="ARBA" id="ARBA00023136"/>
    </source>
</evidence>
<dbReference type="InterPro" id="IPR003825">
    <property type="entry name" value="Colicin-V_CvpA"/>
</dbReference>
<feature type="transmembrane region" description="Helical" evidence="5">
    <location>
        <begin position="67"/>
        <end position="87"/>
    </location>
</feature>
<feature type="transmembrane region" description="Helical" evidence="5">
    <location>
        <begin position="6"/>
        <end position="23"/>
    </location>
</feature>
<dbReference type="Proteomes" id="UP000176598">
    <property type="component" value="Unassembled WGS sequence"/>
</dbReference>
<accession>A0A1F7UHE5</accession>
<evidence type="ECO:0000313" key="6">
    <source>
        <dbReference type="EMBL" id="OGL77720.1"/>
    </source>
</evidence>
<dbReference type="AlphaFoldDB" id="A0A1F7UHE5"/>
<dbReference type="PANTHER" id="PTHR37306:SF1">
    <property type="entry name" value="COLICIN V PRODUCTION PROTEIN"/>
    <property type="match status" value="1"/>
</dbReference>
<dbReference type="GO" id="GO:0016020">
    <property type="term" value="C:membrane"/>
    <property type="evidence" value="ECO:0007669"/>
    <property type="project" value="UniProtKB-SubCell"/>
</dbReference>
<evidence type="ECO:0000256" key="2">
    <source>
        <dbReference type="ARBA" id="ARBA00022692"/>
    </source>
</evidence>